<dbReference type="Proteomes" id="UP001239111">
    <property type="component" value="Chromosome 1"/>
</dbReference>
<accession>A0ACC2PGI1</accession>
<comment type="caution">
    <text evidence="1">The sequence shown here is derived from an EMBL/GenBank/DDBJ whole genome shotgun (WGS) entry which is preliminary data.</text>
</comment>
<evidence type="ECO:0000313" key="1">
    <source>
        <dbReference type="EMBL" id="KAJ8682577.1"/>
    </source>
</evidence>
<protein>
    <submittedName>
        <fullName evidence="1">Uncharacterized protein</fullName>
    </submittedName>
</protein>
<name>A0ACC2PGI1_9HYME</name>
<gene>
    <name evidence="1" type="ORF">QAD02_018369</name>
</gene>
<sequence>MASLRTIAVCLSRSCSRPTCRLKILQNDRSYSQFPKYFIDPVRREDQEALEKSGELAALTHLPTKPAFANETSSEFHDPLEQKFLNYIMRKGKKELARKLLATTFEKVKMAQIERYNKAPSEERDNIELNPRTILHNAIENCRPSLELKKVKKGSQVYQVPIPVAETRSKFLAMNWLIKACNGRDKKVCFPDRLSSELIDASLNQGRVVSRKMELYSQCEANRAYAHFRWL</sequence>
<reference evidence="1" key="1">
    <citation type="submission" date="2023-04" db="EMBL/GenBank/DDBJ databases">
        <title>A chromosome-level genome assembly of the parasitoid wasp Eretmocerus hayati.</title>
        <authorList>
            <person name="Zhong Y."/>
            <person name="Liu S."/>
            <person name="Liu Y."/>
        </authorList>
    </citation>
    <scope>NUCLEOTIDE SEQUENCE</scope>
    <source>
        <strain evidence="1">ZJU_SS_LIU_2023</strain>
    </source>
</reference>
<proteinExistence type="predicted"/>
<keyword evidence="2" id="KW-1185">Reference proteome</keyword>
<evidence type="ECO:0000313" key="2">
    <source>
        <dbReference type="Proteomes" id="UP001239111"/>
    </source>
</evidence>
<organism evidence="1 2">
    <name type="scientific">Eretmocerus hayati</name>
    <dbReference type="NCBI Taxonomy" id="131215"/>
    <lineage>
        <taxon>Eukaryota</taxon>
        <taxon>Metazoa</taxon>
        <taxon>Ecdysozoa</taxon>
        <taxon>Arthropoda</taxon>
        <taxon>Hexapoda</taxon>
        <taxon>Insecta</taxon>
        <taxon>Pterygota</taxon>
        <taxon>Neoptera</taxon>
        <taxon>Endopterygota</taxon>
        <taxon>Hymenoptera</taxon>
        <taxon>Apocrita</taxon>
        <taxon>Proctotrupomorpha</taxon>
        <taxon>Chalcidoidea</taxon>
        <taxon>Aphelinidae</taxon>
        <taxon>Aphelininae</taxon>
        <taxon>Eretmocerus</taxon>
    </lineage>
</organism>
<dbReference type="EMBL" id="CM056741">
    <property type="protein sequence ID" value="KAJ8682577.1"/>
    <property type="molecule type" value="Genomic_DNA"/>
</dbReference>